<sequence>MALQWKWSDKMGKITTKQKERTYDVNIYAGNALAIFISEFELDGEERYLVYNFFADKKHCDSIIKSKKRLFTDEVVNIELNLFYKSAQTLLKILIKNGYKVSCYYEKPKQ</sequence>
<protein>
    <submittedName>
        <fullName evidence="1">Uncharacterized protein</fullName>
    </submittedName>
</protein>
<organism evidence="1">
    <name type="scientific">Siphoviridae sp. ctIEo13</name>
    <dbReference type="NCBI Taxonomy" id="2827833"/>
    <lineage>
        <taxon>Viruses</taxon>
        <taxon>Duplodnaviria</taxon>
        <taxon>Heunggongvirae</taxon>
        <taxon>Uroviricota</taxon>
        <taxon>Caudoviricetes</taxon>
    </lineage>
</organism>
<accession>A0A8S5TIT3</accession>
<proteinExistence type="predicted"/>
<dbReference type="EMBL" id="BK032835">
    <property type="protein sequence ID" value="DAF63228.1"/>
    <property type="molecule type" value="Genomic_DNA"/>
</dbReference>
<reference evidence="1" key="1">
    <citation type="journal article" date="2021" name="Proc. Natl. Acad. Sci. U.S.A.">
        <title>A Catalog of Tens of Thousands of Viruses from Human Metagenomes Reveals Hidden Associations with Chronic Diseases.</title>
        <authorList>
            <person name="Tisza M.J."/>
            <person name="Buck C.B."/>
        </authorList>
    </citation>
    <scope>NUCLEOTIDE SEQUENCE</scope>
    <source>
        <strain evidence="1">CtIEo13</strain>
    </source>
</reference>
<name>A0A8S5TIT3_9CAUD</name>
<evidence type="ECO:0000313" key="1">
    <source>
        <dbReference type="EMBL" id="DAF63228.1"/>
    </source>
</evidence>